<evidence type="ECO:0000313" key="2">
    <source>
        <dbReference type="Proteomes" id="UP000305948"/>
    </source>
</evidence>
<evidence type="ECO:0000313" key="1">
    <source>
        <dbReference type="EMBL" id="TFK51170.1"/>
    </source>
</evidence>
<organism evidence="1 2">
    <name type="scientific">Heliocybe sulcata</name>
    <dbReference type="NCBI Taxonomy" id="5364"/>
    <lineage>
        <taxon>Eukaryota</taxon>
        <taxon>Fungi</taxon>
        <taxon>Dikarya</taxon>
        <taxon>Basidiomycota</taxon>
        <taxon>Agaricomycotina</taxon>
        <taxon>Agaricomycetes</taxon>
        <taxon>Gloeophyllales</taxon>
        <taxon>Gloeophyllaceae</taxon>
        <taxon>Heliocybe</taxon>
    </lineage>
</organism>
<sequence>MSLHVLSDLSGNAGCNVEMDIGLDDAWESIPRCFLASSQDTLQSLSLESENLIIGYFRPGIDSDSLAELHFPRLKNLMLGRMAFDDEDKGRPVQKFIVSHKQNLERLVLKRCSMVCLSCNTAPEARWKDTFTRWAKELCCLREVEVFDHDYQLWEGEYDFCFEDPEWADLEDGEIAAFLAEDAAALQMLKNATKQRKS</sequence>
<gene>
    <name evidence="1" type="ORF">OE88DRAFT_1807981</name>
</gene>
<reference evidence="1 2" key="1">
    <citation type="journal article" date="2019" name="Nat. Ecol. Evol.">
        <title>Megaphylogeny resolves global patterns of mushroom evolution.</title>
        <authorList>
            <person name="Varga T."/>
            <person name="Krizsan K."/>
            <person name="Foldi C."/>
            <person name="Dima B."/>
            <person name="Sanchez-Garcia M."/>
            <person name="Sanchez-Ramirez S."/>
            <person name="Szollosi G.J."/>
            <person name="Szarkandi J.G."/>
            <person name="Papp V."/>
            <person name="Albert L."/>
            <person name="Andreopoulos W."/>
            <person name="Angelini C."/>
            <person name="Antonin V."/>
            <person name="Barry K.W."/>
            <person name="Bougher N.L."/>
            <person name="Buchanan P."/>
            <person name="Buyck B."/>
            <person name="Bense V."/>
            <person name="Catcheside P."/>
            <person name="Chovatia M."/>
            <person name="Cooper J."/>
            <person name="Damon W."/>
            <person name="Desjardin D."/>
            <person name="Finy P."/>
            <person name="Geml J."/>
            <person name="Haridas S."/>
            <person name="Hughes K."/>
            <person name="Justo A."/>
            <person name="Karasinski D."/>
            <person name="Kautmanova I."/>
            <person name="Kiss B."/>
            <person name="Kocsube S."/>
            <person name="Kotiranta H."/>
            <person name="LaButti K.M."/>
            <person name="Lechner B.E."/>
            <person name="Liimatainen K."/>
            <person name="Lipzen A."/>
            <person name="Lukacs Z."/>
            <person name="Mihaltcheva S."/>
            <person name="Morgado L.N."/>
            <person name="Niskanen T."/>
            <person name="Noordeloos M.E."/>
            <person name="Ohm R.A."/>
            <person name="Ortiz-Santana B."/>
            <person name="Ovrebo C."/>
            <person name="Racz N."/>
            <person name="Riley R."/>
            <person name="Savchenko A."/>
            <person name="Shiryaev A."/>
            <person name="Soop K."/>
            <person name="Spirin V."/>
            <person name="Szebenyi C."/>
            <person name="Tomsovsky M."/>
            <person name="Tulloss R.E."/>
            <person name="Uehling J."/>
            <person name="Grigoriev I.V."/>
            <person name="Vagvolgyi C."/>
            <person name="Papp T."/>
            <person name="Martin F.M."/>
            <person name="Miettinen O."/>
            <person name="Hibbett D.S."/>
            <person name="Nagy L.G."/>
        </authorList>
    </citation>
    <scope>NUCLEOTIDE SEQUENCE [LARGE SCALE GENOMIC DNA]</scope>
    <source>
        <strain evidence="1 2">OMC1185</strain>
    </source>
</reference>
<proteinExistence type="predicted"/>
<name>A0A5C3N127_9AGAM</name>
<dbReference type="Proteomes" id="UP000305948">
    <property type="component" value="Unassembled WGS sequence"/>
</dbReference>
<keyword evidence="2" id="KW-1185">Reference proteome</keyword>
<accession>A0A5C3N127</accession>
<protein>
    <submittedName>
        <fullName evidence="1">Uncharacterized protein</fullName>
    </submittedName>
</protein>
<dbReference type="AlphaFoldDB" id="A0A5C3N127"/>
<dbReference type="EMBL" id="ML213511">
    <property type="protein sequence ID" value="TFK51170.1"/>
    <property type="molecule type" value="Genomic_DNA"/>
</dbReference>